<comment type="cofactor">
    <cofactor evidence="1">
        <name>FAD</name>
        <dbReference type="ChEBI" id="CHEBI:57692"/>
    </cofactor>
</comment>
<dbReference type="SUPFAM" id="SSF52343">
    <property type="entry name" value="Ferredoxin reductase-like, C-terminal NADP-linked domain"/>
    <property type="match status" value="1"/>
</dbReference>
<evidence type="ECO:0000256" key="1">
    <source>
        <dbReference type="ARBA" id="ARBA00001974"/>
    </source>
</evidence>
<accession>A0A3P7IHT4</accession>
<feature type="domain" description="FAD-binding FR-type" evidence="5">
    <location>
        <begin position="14"/>
        <end position="152"/>
    </location>
</feature>
<dbReference type="InterPro" id="IPR039261">
    <property type="entry name" value="FNR_nucleotide-bd"/>
</dbReference>
<keyword evidence="3" id="KW-0274">FAD</keyword>
<dbReference type="InterPro" id="IPR001709">
    <property type="entry name" value="Flavoprot_Pyr_Nucl_cyt_Rdtase"/>
</dbReference>
<dbReference type="PANTHER" id="PTHR19384">
    <property type="entry name" value="NITRIC OXIDE SYNTHASE-RELATED"/>
    <property type="match status" value="1"/>
</dbReference>
<proteinExistence type="predicted"/>
<dbReference type="GO" id="GO:0009086">
    <property type="term" value="P:methionine biosynthetic process"/>
    <property type="evidence" value="ECO:0007669"/>
    <property type="project" value="TreeGrafter"/>
</dbReference>
<evidence type="ECO:0000256" key="4">
    <source>
        <dbReference type="ARBA" id="ARBA00023002"/>
    </source>
</evidence>
<name>A0A3P7IHT4_TOXCA</name>
<dbReference type="Gene3D" id="2.40.30.10">
    <property type="entry name" value="Translation factors"/>
    <property type="match status" value="1"/>
</dbReference>
<reference evidence="6" key="1">
    <citation type="submission" date="2018-11" db="EMBL/GenBank/DDBJ databases">
        <authorList>
            <consortium name="Pathogen Informatics"/>
        </authorList>
    </citation>
    <scope>NUCLEOTIDE SEQUENCE [LARGE SCALE GENOMIC DNA]</scope>
</reference>
<dbReference type="InterPro" id="IPR003097">
    <property type="entry name" value="CysJ-like_FAD-binding"/>
</dbReference>
<dbReference type="GO" id="GO:0005829">
    <property type="term" value="C:cytosol"/>
    <property type="evidence" value="ECO:0007669"/>
    <property type="project" value="TreeGrafter"/>
</dbReference>
<dbReference type="PROSITE" id="PS51384">
    <property type="entry name" value="FAD_FR"/>
    <property type="match status" value="1"/>
</dbReference>
<dbReference type="GO" id="GO:0030586">
    <property type="term" value="F:[methionine synthase] reductase (NADPH) activity"/>
    <property type="evidence" value="ECO:0007669"/>
    <property type="project" value="TreeGrafter"/>
</dbReference>
<evidence type="ECO:0000256" key="3">
    <source>
        <dbReference type="ARBA" id="ARBA00022827"/>
    </source>
</evidence>
<sequence length="202" mass="23292">MICKGDLTKRSRDGRRHFQPVLRMLADNASDENEKRRLLELCSAQGNEEFTQFVRQAGLSFADLLFAFPSCRPPVDRCLELLPRLMPRPYSVTCSRERNRRRVRFAFSMLHFEPIDGRRYSRHGVASDWLASLKVGDQVQVMLKEPSRFRLPPLSNSCSDVRRIPLIMIGPGTGVAPYLSFLQHILLVTPIYFHPKWFCIAA</sequence>
<organism evidence="6">
    <name type="scientific">Toxocara canis</name>
    <name type="common">Canine roundworm</name>
    <dbReference type="NCBI Taxonomy" id="6265"/>
    <lineage>
        <taxon>Eukaryota</taxon>
        <taxon>Metazoa</taxon>
        <taxon>Ecdysozoa</taxon>
        <taxon>Nematoda</taxon>
        <taxon>Chromadorea</taxon>
        <taxon>Rhabditida</taxon>
        <taxon>Spirurina</taxon>
        <taxon>Ascaridomorpha</taxon>
        <taxon>Ascaridoidea</taxon>
        <taxon>Toxocaridae</taxon>
        <taxon>Toxocara</taxon>
    </lineage>
</organism>
<keyword evidence="2" id="KW-0285">Flavoprotein</keyword>
<evidence type="ECO:0000313" key="6">
    <source>
        <dbReference type="EMBL" id="VDM46452.1"/>
    </source>
</evidence>
<dbReference type="Gene3D" id="1.20.990.10">
    <property type="entry name" value="NADPH-cytochrome p450 Reductase, Chain A, domain 3"/>
    <property type="match status" value="1"/>
</dbReference>
<dbReference type="Gene3D" id="3.40.50.80">
    <property type="entry name" value="Nucleotide-binding domain of ferredoxin-NADP reductase (FNR) module"/>
    <property type="match status" value="1"/>
</dbReference>
<dbReference type="PANTHER" id="PTHR19384:SF84">
    <property type="entry name" value="METHIONINE SYNTHASE REDUCTASE"/>
    <property type="match status" value="1"/>
</dbReference>
<gene>
    <name evidence="6" type="ORF">TCNE_LOCUS15131</name>
</gene>
<evidence type="ECO:0000259" key="5">
    <source>
        <dbReference type="PROSITE" id="PS51384"/>
    </source>
</evidence>
<dbReference type="EMBL" id="UYWY01022650">
    <property type="protein sequence ID" value="VDM46452.1"/>
    <property type="molecule type" value="Genomic_DNA"/>
</dbReference>
<dbReference type="GO" id="GO:0050660">
    <property type="term" value="F:flavin adenine dinucleotide binding"/>
    <property type="evidence" value="ECO:0007669"/>
    <property type="project" value="TreeGrafter"/>
</dbReference>
<dbReference type="InterPro" id="IPR017938">
    <property type="entry name" value="Riboflavin_synthase-like_b-brl"/>
</dbReference>
<dbReference type="Pfam" id="PF00667">
    <property type="entry name" value="FAD_binding_1"/>
    <property type="match status" value="1"/>
</dbReference>
<keyword evidence="4" id="KW-0560">Oxidoreductase</keyword>
<evidence type="ECO:0000256" key="2">
    <source>
        <dbReference type="ARBA" id="ARBA00022630"/>
    </source>
</evidence>
<dbReference type="GO" id="GO:0010181">
    <property type="term" value="F:FMN binding"/>
    <property type="evidence" value="ECO:0007669"/>
    <property type="project" value="TreeGrafter"/>
</dbReference>
<dbReference type="InterPro" id="IPR023173">
    <property type="entry name" value="NADPH_Cyt_P450_Rdtase_alpha"/>
</dbReference>
<protein>
    <recommendedName>
        <fullName evidence="5">FAD-binding FR-type domain-containing protein</fullName>
    </recommendedName>
</protein>
<dbReference type="SUPFAM" id="SSF63380">
    <property type="entry name" value="Riboflavin synthase domain-like"/>
    <property type="match status" value="1"/>
</dbReference>
<dbReference type="GO" id="GO:0050667">
    <property type="term" value="P:homocysteine metabolic process"/>
    <property type="evidence" value="ECO:0007669"/>
    <property type="project" value="TreeGrafter"/>
</dbReference>
<dbReference type="InterPro" id="IPR017927">
    <property type="entry name" value="FAD-bd_FR_type"/>
</dbReference>
<dbReference type="AlphaFoldDB" id="A0A3P7IHT4"/>
<dbReference type="PRINTS" id="PR00371">
    <property type="entry name" value="FPNCR"/>
</dbReference>